<evidence type="ECO:0000313" key="3">
    <source>
        <dbReference type="Proteomes" id="UP001196413"/>
    </source>
</evidence>
<sequence length="559" mass="61507">MIRAGTRNTSISIACKRSPLGPPRCRNLLSITSFVSSRESDQRVGGLPVERLISRGIQLVMANSATEKEGGSNFWTSEAALLRSAPLSPEMSTQSTSFMNLDECIPVFAPSYQSPPHYKRNVDMLNTTSPKKRSSSDRSSMDDSRSTTACTDADFRTEISNRSDVKTKSPPAKHDQTEVSSVRSGHISRSERRTQSVRTKSVNPPPVCGTSSTGRKSFLKSLFFGSGSNSSQNRRAPINQLAQCQYFVPLEKEAVRNSKSAFEIESTSRNDGLMKKPAQANMMSTFKPSYAEVVMSARVCPLPMRRERSDLCASSVMRLAKHTEQSPGPTCVKSMGIKLEPQKHLVSPKRKPLRPPELANDSMMISNCIEELRSRFPSTNEKRNSTDVSSVSQFMVPQVAYRPRQNSESSQSVGVDTSSYVSRASRRDHRMSVPNLSPEPSNVVVQSAKALKEKLGRNGDGELSTINEGLITPVIRRKQFYQPSTLTSNVIGSPFLENPPVSRRKENSPAGNNHKVGCGTLVSRGREVLEALFSQQQNVLPSGSTDIGLGRRVPDLELM</sequence>
<feature type="compositionally biased region" description="Polar residues" evidence="1">
    <location>
        <begin position="404"/>
        <end position="422"/>
    </location>
</feature>
<name>A0AAD5QLA2_PARTN</name>
<feature type="compositionally biased region" description="Polar residues" evidence="1">
    <location>
        <begin position="434"/>
        <end position="443"/>
    </location>
</feature>
<feature type="region of interest" description="Disordered" evidence="1">
    <location>
        <begin position="497"/>
        <end position="516"/>
    </location>
</feature>
<accession>A0AAD5QLA2</accession>
<protein>
    <submittedName>
        <fullName evidence="2">Uncharacterized protein</fullName>
    </submittedName>
</protein>
<feature type="region of interest" description="Disordered" evidence="1">
    <location>
        <begin position="402"/>
        <end position="443"/>
    </location>
</feature>
<comment type="caution">
    <text evidence="2">The sequence shown here is derived from an EMBL/GenBank/DDBJ whole genome shotgun (WGS) entry which is preliminary data.</text>
</comment>
<dbReference type="EMBL" id="JAHQIW010001574">
    <property type="protein sequence ID" value="KAJ1352975.1"/>
    <property type="molecule type" value="Genomic_DNA"/>
</dbReference>
<feature type="region of interest" description="Disordered" evidence="1">
    <location>
        <begin position="115"/>
        <end position="212"/>
    </location>
</feature>
<feature type="compositionally biased region" description="Basic and acidic residues" evidence="1">
    <location>
        <begin position="153"/>
        <end position="177"/>
    </location>
</feature>
<dbReference type="AlphaFoldDB" id="A0AAD5QLA2"/>
<dbReference type="Proteomes" id="UP001196413">
    <property type="component" value="Unassembled WGS sequence"/>
</dbReference>
<reference evidence="2" key="1">
    <citation type="submission" date="2021-06" db="EMBL/GenBank/DDBJ databases">
        <title>Parelaphostrongylus tenuis whole genome reference sequence.</title>
        <authorList>
            <person name="Garwood T.J."/>
            <person name="Larsen P.A."/>
            <person name="Fountain-Jones N.M."/>
            <person name="Garbe J.R."/>
            <person name="Macchietto M.G."/>
            <person name="Kania S.A."/>
            <person name="Gerhold R.W."/>
            <person name="Richards J.E."/>
            <person name="Wolf T.M."/>
        </authorList>
    </citation>
    <scope>NUCLEOTIDE SEQUENCE</scope>
    <source>
        <strain evidence="2">MNPRO001-30</strain>
        <tissue evidence="2">Meninges</tissue>
    </source>
</reference>
<evidence type="ECO:0000256" key="1">
    <source>
        <dbReference type="SAM" id="MobiDB-lite"/>
    </source>
</evidence>
<keyword evidence="3" id="KW-1185">Reference proteome</keyword>
<gene>
    <name evidence="2" type="ORF">KIN20_009512</name>
</gene>
<feature type="compositionally biased region" description="Basic and acidic residues" evidence="1">
    <location>
        <begin position="134"/>
        <end position="145"/>
    </location>
</feature>
<organism evidence="2 3">
    <name type="scientific">Parelaphostrongylus tenuis</name>
    <name type="common">Meningeal worm</name>
    <dbReference type="NCBI Taxonomy" id="148309"/>
    <lineage>
        <taxon>Eukaryota</taxon>
        <taxon>Metazoa</taxon>
        <taxon>Ecdysozoa</taxon>
        <taxon>Nematoda</taxon>
        <taxon>Chromadorea</taxon>
        <taxon>Rhabditida</taxon>
        <taxon>Rhabditina</taxon>
        <taxon>Rhabditomorpha</taxon>
        <taxon>Strongyloidea</taxon>
        <taxon>Metastrongylidae</taxon>
        <taxon>Parelaphostrongylus</taxon>
    </lineage>
</organism>
<proteinExistence type="predicted"/>
<evidence type="ECO:0000313" key="2">
    <source>
        <dbReference type="EMBL" id="KAJ1352975.1"/>
    </source>
</evidence>